<dbReference type="EMBL" id="BAABIG010000023">
    <property type="protein sequence ID" value="GAA4798012.1"/>
    <property type="molecule type" value="Genomic_DNA"/>
</dbReference>
<gene>
    <name evidence="2" type="ORF">GCM10023220_26910</name>
</gene>
<evidence type="ECO:0008006" key="4">
    <source>
        <dbReference type="Google" id="ProtNLM"/>
    </source>
</evidence>
<keyword evidence="1" id="KW-0732">Signal</keyword>
<protein>
    <recommendedName>
        <fullName evidence="4">Secreted protein</fullName>
    </recommendedName>
</protein>
<sequence>MNLTKRVTAAVFLQAALLGVLASPAGAVPDPLTLVSCAVQDVTGAVDLAGPGVPSEVPVTGCLAP</sequence>
<comment type="caution">
    <text evidence="2">The sequence shown here is derived from an EMBL/GenBank/DDBJ whole genome shotgun (WGS) entry which is preliminary data.</text>
</comment>
<evidence type="ECO:0000313" key="2">
    <source>
        <dbReference type="EMBL" id="GAA4798012.1"/>
    </source>
</evidence>
<name>A0ABP9BSF0_9ACTN</name>
<keyword evidence="3" id="KW-1185">Reference proteome</keyword>
<evidence type="ECO:0000256" key="1">
    <source>
        <dbReference type="SAM" id="SignalP"/>
    </source>
</evidence>
<feature type="signal peptide" evidence="1">
    <location>
        <begin position="1"/>
        <end position="27"/>
    </location>
</feature>
<reference evidence="3" key="1">
    <citation type="journal article" date="2019" name="Int. J. Syst. Evol. Microbiol.">
        <title>The Global Catalogue of Microorganisms (GCM) 10K type strain sequencing project: providing services to taxonomists for standard genome sequencing and annotation.</title>
        <authorList>
            <consortium name="The Broad Institute Genomics Platform"/>
            <consortium name="The Broad Institute Genome Sequencing Center for Infectious Disease"/>
            <person name="Wu L."/>
            <person name="Ma J."/>
        </authorList>
    </citation>
    <scope>NUCLEOTIDE SEQUENCE [LARGE SCALE GENOMIC DNA]</scope>
    <source>
        <strain evidence="3">JCM 18081</strain>
    </source>
</reference>
<proteinExistence type="predicted"/>
<accession>A0ABP9BSF0</accession>
<organism evidence="2 3">
    <name type="scientific">Streptomyces ziwulingensis</name>
    <dbReference type="NCBI Taxonomy" id="1045501"/>
    <lineage>
        <taxon>Bacteria</taxon>
        <taxon>Bacillati</taxon>
        <taxon>Actinomycetota</taxon>
        <taxon>Actinomycetes</taxon>
        <taxon>Kitasatosporales</taxon>
        <taxon>Streptomycetaceae</taxon>
        <taxon>Streptomyces</taxon>
    </lineage>
</organism>
<feature type="chain" id="PRO_5046025081" description="Secreted protein" evidence="1">
    <location>
        <begin position="28"/>
        <end position="65"/>
    </location>
</feature>
<evidence type="ECO:0000313" key="3">
    <source>
        <dbReference type="Proteomes" id="UP001501265"/>
    </source>
</evidence>
<dbReference type="Proteomes" id="UP001501265">
    <property type="component" value="Unassembled WGS sequence"/>
</dbReference>
<dbReference type="RefSeq" id="WP_345619727.1">
    <property type="nucleotide sequence ID" value="NZ_BAABIG010000023.1"/>
</dbReference>